<protein>
    <submittedName>
        <fullName evidence="1">Uncharacterized protein</fullName>
    </submittedName>
</protein>
<dbReference type="EMBL" id="AP018227">
    <property type="protein sequence ID" value="BAY81866.1"/>
    <property type="molecule type" value="Genomic_DNA"/>
</dbReference>
<organism evidence="1 2">
    <name type="scientific">Calothrix parasitica NIES-267</name>
    <dbReference type="NCBI Taxonomy" id="1973488"/>
    <lineage>
        <taxon>Bacteria</taxon>
        <taxon>Bacillati</taxon>
        <taxon>Cyanobacteriota</taxon>
        <taxon>Cyanophyceae</taxon>
        <taxon>Nostocales</taxon>
        <taxon>Calotrichaceae</taxon>
        <taxon>Calothrix</taxon>
    </lineage>
</organism>
<dbReference type="Proteomes" id="UP000218418">
    <property type="component" value="Chromosome"/>
</dbReference>
<evidence type="ECO:0000313" key="1">
    <source>
        <dbReference type="EMBL" id="BAY81866.1"/>
    </source>
</evidence>
<dbReference type="AlphaFoldDB" id="A0A1Z4LKX7"/>
<name>A0A1Z4LKX7_9CYAN</name>
<sequence length="86" mass="9697">MSQFESNTFRKLVSQETITKNGNIIPVNQKLQFNANPNIIGLENSPQSLINRRTQLGVANPEVNSDIYFGDSANKLFNQQVLLDYP</sequence>
<proteinExistence type="predicted"/>
<evidence type="ECO:0000313" key="2">
    <source>
        <dbReference type="Proteomes" id="UP000218418"/>
    </source>
</evidence>
<dbReference type="OrthoDB" id="510547at2"/>
<accession>A0A1Z4LKX7</accession>
<reference evidence="1 2" key="1">
    <citation type="submission" date="2017-06" db="EMBL/GenBank/DDBJ databases">
        <title>Genome sequencing of cyanobaciteial culture collection at National Institute for Environmental Studies (NIES).</title>
        <authorList>
            <person name="Hirose Y."/>
            <person name="Shimura Y."/>
            <person name="Fujisawa T."/>
            <person name="Nakamura Y."/>
            <person name="Kawachi M."/>
        </authorList>
    </citation>
    <scope>NUCLEOTIDE SEQUENCE [LARGE SCALE GENOMIC DNA]</scope>
    <source>
        <strain evidence="1 2">NIES-267</strain>
    </source>
</reference>
<gene>
    <name evidence="1" type="ORF">NIES267_13430</name>
</gene>
<keyword evidence="2" id="KW-1185">Reference proteome</keyword>